<dbReference type="AlphaFoldDB" id="A0A1J1HVU7"/>
<evidence type="ECO:0000313" key="1">
    <source>
        <dbReference type="EMBL" id="CRK92107.1"/>
    </source>
</evidence>
<protein>
    <submittedName>
        <fullName evidence="1">CLUMA_CG005689, isoform A</fullName>
    </submittedName>
</protein>
<sequence length="61" mass="7165">MLTTRKEIELKERPIKRPCYGQSTYCPTFSLLFKFKHSDGIACFSEGGRQLEGKRNRLRNK</sequence>
<evidence type="ECO:0000313" key="2">
    <source>
        <dbReference type="Proteomes" id="UP000183832"/>
    </source>
</evidence>
<reference evidence="1 2" key="1">
    <citation type="submission" date="2015-04" db="EMBL/GenBank/DDBJ databases">
        <authorList>
            <person name="Syromyatnikov M.Y."/>
            <person name="Popov V.N."/>
        </authorList>
    </citation>
    <scope>NUCLEOTIDE SEQUENCE [LARGE SCALE GENOMIC DNA]</scope>
</reference>
<proteinExistence type="predicted"/>
<accession>A0A1J1HVU7</accession>
<organism evidence="1 2">
    <name type="scientific">Clunio marinus</name>
    <dbReference type="NCBI Taxonomy" id="568069"/>
    <lineage>
        <taxon>Eukaryota</taxon>
        <taxon>Metazoa</taxon>
        <taxon>Ecdysozoa</taxon>
        <taxon>Arthropoda</taxon>
        <taxon>Hexapoda</taxon>
        <taxon>Insecta</taxon>
        <taxon>Pterygota</taxon>
        <taxon>Neoptera</taxon>
        <taxon>Endopterygota</taxon>
        <taxon>Diptera</taxon>
        <taxon>Nematocera</taxon>
        <taxon>Chironomoidea</taxon>
        <taxon>Chironomidae</taxon>
        <taxon>Clunio</taxon>
    </lineage>
</organism>
<keyword evidence="2" id="KW-1185">Reference proteome</keyword>
<dbReference type="Proteomes" id="UP000183832">
    <property type="component" value="Unassembled WGS sequence"/>
</dbReference>
<gene>
    <name evidence="1" type="ORF">CLUMA_CG005689</name>
</gene>
<name>A0A1J1HVU7_9DIPT</name>
<dbReference type="EMBL" id="CVRI01000023">
    <property type="protein sequence ID" value="CRK92107.1"/>
    <property type="molecule type" value="Genomic_DNA"/>
</dbReference>